<dbReference type="EMBL" id="APVH01000039">
    <property type="protein sequence ID" value="EPX78407.1"/>
    <property type="molecule type" value="Genomic_DNA"/>
</dbReference>
<dbReference type="STRING" id="1123237.Salmuc_03516"/>
<name>S9QER6_9RHOB</name>
<accession>S9QER6</accession>
<dbReference type="RefSeq" id="WP_021120631.1">
    <property type="nucleotide sequence ID" value="NZ_KE557280.1"/>
</dbReference>
<evidence type="ECO:0000256" key="1">
    <source>
        <dbReference type="SAM" id="SignalP"/>
    </source>
</evidence>
<feature type="signal peptide" evidence="1">
    <location>
        <begin position="1"/>
        <end position="24"/>
    </location>
</feature>
<protein>
    <recommendedName>
        <fullName evidence="4">DUF2059 domain-containing protein</fullName>
    </recommendedName>
</protein>
<dbReference type="Proteomes" id="UP000015347">
    <property type="component" value="Unassembled WGS sequence"/>
</dbReference>
<gene>
    <name evidence="2" type="ORF">Salmuc_03516</name>
</gene>
<sequence>MHLRLAACLAACLAAATLSGPVAADPTDDLLDALGLAEIVEIMREEGIDYGGEMAGDLMPGNSASGWDSDVERIYDTEAMEASVRENFRASFDAEHAAPLLEYFTSETGERVVDLELSARRAMIDDDVETTAREMFRDLDGTSDPRLDLLHDFVDANDLVEANVTGAMNASYQFYMGLVDGGALEMSETEILSEVWSQEDETRHDTREWLYAFLLMSYRPLEDETLEDYVEVSATEEGQAMNRALFAGFNAMYDDISYALGLAAAQQMRGRDL</sequence>
<dbReference type="HOGENOM" id="CLU_075051_0_0_5"/>
<keyword evidence="1" id="KW-0732">Signal</keyword>
<evidence type="ECO:0000313" key="2">
    <source>
        <dbReference type="EMBL" id="EPX78407.1"/>
    </source>
</evidence>
<comment type="caution">
    <text evidence="2">The sequence shown here is derived from an EMBL/GenBank/DDBJ whole genome shotgun (WGS) entry which is preliminary data.</text>
</comment>
<organism evidence="2 3">
    <name type="scientific">Salipiger mucosus DSM 16094</name>
    <dbReference type="NCBI Taxonomy" id="1123237"/>
    <lineage>
        <taxon>Bacteria</taxon>
        <taxon>Pseudomonadati</taxon>
        <taxon>Pseudomonadota</taxon>
        <taxon>Alphaproteobacteria</taxon>
        <taxon>Rhodobacterales</taxon>
        <taxon>Roseobacteraceae</taxon>
        <taxon>Salipiger</taxon>
    </lineage>
</organism>
<evidence type="ECO:0000313" key="3">
    <source>
        <dbReference type="Proteomes" id="UP000015347"/>
    </source>
</evidence>
<dbReference type="AlphaFoldDB" id="S9QER6"/>
<evidence type="ECO:0008006" key="4">
    <source>
        <dbReference type="Google" id="ProtNLM"/>
    </source>
</evidence>
<feature type="chain" id="PRO_5004555060" description="DUF2059 domain-containing protein" evidence="1">
    <location>
        <begin position="25"/>
        <end position="273"/>
    </location>
</feature>
<keyword evidence="3" id="KW-1185">Reference proteome</keyword>
<dbReference type="OrthoDB" id="7841298at2"/>
<proteinExistence type="predicted"/>
<reference evidence="3" key="1">
    <citation type="journal article" date="2014" name="Stand. Genomic Sci.">
        <title>Genome sequence of the exopolysaccharide-producing Salipiger mucosus type strain (DSM 16094(T)), a moderately halophilic member of the Roseobacter clade.</title>
        <authorList>
            <person name="Riedel T."/>
            <person name="Spring S."/>
            <person name="Fiebig A."/>
            <person name="Petersen J."/>
            <person name="Kyrpides N.C."/>
            <person name="Goker M."/>
            <person name="Klenk H.P."/>
        </authorList>
    </citation>
    <scope>NUCLEOTIDE SEQUENCE [LARGE SCALE GENOMIC DNA]</scope>
    <source>
        <strain evidence="3">DSM 16094</strain>
    </source>
</reference>
<dbReference type="eggNOG" id="ENOG5033F44">
    <property type="taxonomic scope" value="Bacteria"/>
</dbReference>